<evidence type="ECO:0000256" key="6">
    <source>
        <dbReference type="PIRSR" id="PIRSR604574-2"/>
    </source>
</evidence>
<evidence type="ECO:0000313" key="10">
    <source>
        <dbReference type="Proteomes" id="UP001341281"/>
    </source>
</evidence>
<dbReference type="InterPro" id="IPR027450">
    <property type="entry name" value="AlkB-like"/>
</dbReference>
<comment type="cofactor">
    <cofactor evidence="6">
        <name>Fe(2+)</name>
        <dbReference type="ChEBI" id="CHEBI:29033"/>
    </cofactor>
    <text evidence="6">Binds 1 Fe(2+) ion per subunit.</text>
</comment>
<keyword evidence="3" id="KW-0223">Dioxygenase</keyword>
<dbReference type="GO" id="GO:0035513">
    <property type="term" value="P:oxidative RNA demethylation"/>
    <property type="evidence" value="ECO:0007669"/>
    <property type="project" value="TreeGrafter"/>
</dbReference>
<keyword evidence="2 6" id="KW-0479">Metal-binding</keyword>
<evidence type="ECO:0000256" key="2">
    <source>
        <dbReference type="ARBA" id="ARBA00022723"/>
    </source>
</evidence>
<organism evidence="9 10">
    <name type="scientific">Paspalum notatum var. saurae</name>
    <dbReference type="NCBI Taxonomy" id="547442"/>
    <lineage>
        <taxon>Eukaryota</taxon>
        <taxon>Viridiplantae</taxon>
        <taxon>Streptophyta</taxon>
        <taxon>Embryophyta</taxon>
        <taxon>Tracheophyta</taxon>
        <taxon>Spermatophyta</taxon>
        <taxon>Magnoliopsida</taxon>
        <taxon>Liliopsida</taxon>
        <taxon>Poales</taxon>
        <taxon>Poaceae</taxon>
        <taxon>PACMAD clade</taxon>
        <taxon>Panicoideae</taxon>
        <taxon>Andropogonodae</taxon>
        <taxon>Paspaleae</taxon>
        <taxon>Paspalinae</taxon>
        <taxon>Paspalum</taxon>
    </lineage>
</organism>
<accession>A0AAQ3UIJ1</accession>
<name>A0AAQ3UIJ1_PASNO</name>
<dbReference type="Proteomes" id="UP001341281">
    <property type="component" value="Chromosome 09"/>
</dbReference>
<feature type="binding site" evidence="6">
    <location>
        <position position="203"/>
    </location>
    <ligand>
        <name>Fe cation</name>
        <dbReference type="ChEBI" id="CHEBI:24875"/>
        <note>catalytic</note>
    </ligand>
</feature>
<dbReference type="InterPro" id="IPR005123">
    <property type="entry name" value="Oxoglu/Fe-dep_dioxygenase_dom"/>
</dbReference>
<dbReference type="GO" id="GO:0008198">
    <property type="term" value="F:ferrous iron binding"/>
    <property type="evidence" value="ECO:0007669"/>
    <property type="project" value="TreeGrafter"/>
</dbReference>
<reference evidence="9 10" key="1">
    <citation type="submission" date="2024-02" db="EMBL/GenBank/DDBJ databases">
        <title>High-quality chromosome-scale genome assembly of Pensacola bahiagrass (Paspalum notatum Flugge var. saurae).</title>
        <authorList>
            <person name="Vega J.M."/>
            <person name="Podio M."/>
            <person name="Orjuela J."/>
            <person name="Siena L.A."/>
            <person name="Pessino S.C."/>
            <person name="Combes M.C."/>
            <person name="Mariac C."/>
            <person name="Albertini E."/>
            <person name="Pupilli F."/>
            <person name="Ortiz J.P.A."/>
            <person name="Leblanc O."/>
        </authorList>
    </citation>
    <scope>NUCLEOTIDE SEQUENCE [LARGE SCALE GENOMIC DNA]</scope>
    <source>
        <strain evidence="9">R1</strain>
        <tissue evidence="9">Leaf</tissue>
    </source>
</reference>
<dbReference type="PROSITE" id="PS51471">
    <property type="entry name" value="FE2OG_OXY"/>
    <property type="match status" value="1"/>
</dbReference>
<feature type="domain" description="Fe2OG dioxygenase" evidence="8">
    <location>
        <begin position="125"/>
        <end position="235"/>
    </location>
</feature>
<dbReference type="EMBL" id="CP144753">
    <property type="protein sequence ID" value="WVZ92880.1"/>
    <property type="molecule type" value="Genomic_DNA"/>
</dbReference>
<dbReference type="InterPro" id="IPR037151">
    <property type="entry name" value="AlkB-like_sf"/>
</dbReference>
<feature type="binding site" evidence="6">
    <location>
        <position position="145"/>
    </location>
    <ligand>
        <name>Fe cation</name>
        <dbReference type="ChEBI" id="CHEBI:24875"/>
        <note>catalytic</note>
    </ligand>
</feature>
<proteinExistence type="inferred from homology"/>
<dbReference type="AlphaFoldDB" id="A0AAQ3UIJ1"/>
<dbReference type="GO" id="GO:0005737">
    <property type="term" value="C:cytoplasm"/>
    <property type="evidence" value="ECO:0007669"/>
    <property type="project" value="TreeGrafter"/>
</dbReference>
<sequence>MSLPFDLCPNYQESTKAKTTLLRDPKKRKTGESSTDTASVQHLRPRMVLLKGFVKPEDQIEMAKPQEWRQAELMDDVPGKELDPTARSYGPTRPFDGAQAPAIPDAFKMIAQTANSTASEFSQINPDICIVNYYTNSGKLGLHQDKDESESSLTKGLPFISISIGDTAEFLFGDTRDKDQATKINLESGDVLILGGESRLLFHGISHVKTNSAPSWLKEETGLRPGRINLTFRQY</sequence>
<keyword evidence="10" id="KW-1185">Reference proteome</keyword>
<dbReference type="GO" id="GO:0035515">
    <property type="term" value="F:oxidative RNA demethylase activity"/>
    <property type="evidence" value="ECO:0007669"/>
    <property type="project" value="TreeGrafter"/>
</dbReference>
<keyword evidence="4" id="KW-0560">Oxidoreductase</keyword>
<evidence type="ECO:0000256" key="5">
    <source>
        <dbReference type="ARBA" id="ARBA00023004"/>
    </source>
</evidence>
<evidence type="ECO:0000256" key="4">
    <source>
        <dbReference type="ARBA" id="ARBA00023002"/>
    </source>
</evidence>
<dbReference type="PANTHER" id="PTHR16557">
    <property type="entry name" value="ALKYLATED DNA REPAIR PROTEIN ALKB-RELATED"/>
    <property type="match status" value="1"/>
</dbReference>
<evidence type="ECO:0000256" key="1">
    <source>
        <dbReference type="ARBA" id="ARBA00007879"/>
    </source>
</evidence>
<dbReference type="PANTHER" id="PTHR16557:SF2">
    <property type="entry name" value="NUCLEIC ACID DIOXYGENASE ALKBH1"/>
    <property type="match status" value="1"/>
</dbReference>
<dbReference type="Gene3D" id="2.60.120.590">
    <property type="entry name" value="Alpha-ketoglutarate-dependent dioxygenase AlkB-like"/>
    <property type="match status" value="1"/>
</dbReference>
<evidence type="ECO:0000256" key="7">
    <source>
        <dbReference type="SAM" id="MobiDB-lite"/>
    </source>
</evidence>
<feature type="binding site" evidence="6">
    <location>
        <position position="143"/>
    </location>
    <ligand>
        <name>Fe cation</name>
        <dbReference type="ChEBI" id="CHEBI:24875"/>
        <note>catalytic</note>
    </ligand>
</feature>
<protein>
    <recommendedName>
        <fullName evidence="8">Fe2OG dioxygenase domain-containing protein</fullName>
    </recommendedName>
</protein>
<dbReference type="GO" id="GO:0035516">
    <property type="term" value="F:broad specificity oxidative DNA demethylase activity"/>
    <property type="evidence" value="ECO:0007669"/>
    <property type="project" value="TreeGrafter"/>
</dbReference>
<evidence type="ECO:0000256" key="3">
    <source>
        <dbReference type="ARBA" id="ARBA00022964"/>
    </source>
</evidence>
<dbReference type="InterPro" id="IPR004574">
    <property type="entry name" value="Alkb"/>
</dbReference>
<dbReference type="Pfam" id="PF13532">
    <property type="entry name" value="2OG-FeII_Oxy_2"/>
    <property type="match status" value="1"/>
</dbReference>
<dbReference type="SUPFAM" id="SSF51197">
    <property type="entry name" value="Clavaminate synthase-like"/>
    <property type="match status" value="1"/>
</dbReference>
<comment type="similarity">
    <text evidence="1">Belongs to the alkB family.</text>
</comment>
<evidence type="ECO:0000313" key="9">
    <source>
        <dbReference type="EMBL" id="WVZ92880.1"/>
    </source>
</evidence>
<keyword evidence="5 6" id="KW-0408">Iron</keyword>
<feature type="region of interest" description="Disordered" evidence="7">
    <location>
        <begin position="16"/>
        <end position="39"/>
    </location>
</feature>
<evidence type="ECO:0000259" key="8">
    <source>
        <dbReference type="PROSITE" id="PS51471"/>
    </source>
</evidence>
<gene>
    <name evidence="9" type="ORF">U9M48_038916</name>
</gene>